<feature type="compositionally biased region" description="Low complexity" evidence="10">
    <location>
        <begin position="163"/>
        <end position="177"/>
    </location>
</feature>
<dbReference type="InterPro" id="IPR000637">
    <property type="entry name" value="HMGI/Y_DNA-bd_CS"/>
</dbReference>
<evidence type="ECO:0000256" key="4">
    <source>
        <dbReference type="ARBA" id="ARBA00022737"/>
    </source>
</evidence>
<evidence type="ECO:0000256" key="3">
    <source>
        <dbReference type="ARBA" id="ARBA00022553"/>
    </source>
</evidence>
<feature type="compositionally biased region" description="Basic residues" evidence="10">
    <location>
        <begin position="286"/>
        <end position="296"/>
    </location>
</feature>
<dbReference type="PRINTS" id="PR00929">
    <property type="entry name" value="ATHOOK"/>
</dbReference>
<dbReference type="GO" id="GO:0000785">
    <property type="term" value="C:chromatin"/>
    <property type="evidence" value="ECO:0007669"/>
    <property type="project" value="InterPro"/>
</dbReference>
<feature type="compositionally biased region" description="Polar residues" evidence="10">
    <location>
        <begin position="273"/>
        <end position="282"/>
    </location>
</feature>
<evidence type="ECO:0000256" key="6">
    <source>
        <dbReference type="ARBA" id="ARBA00023015"/>
    </source>
</evidence>
<dbReference type="InterPro" id="IPR017956">
    <property type="entry name" value="AT_hook_DNA-bd_motif"/>
</dbReference>
<dbReference type="AlphaFoldDB" id="A0A8H5BAK9"/>
<dbReference type="PROSITE" id="PS00354">
    <property type="entry name" value="HMGI_Y"/>
    <property type="match status" value="1"/>
</dbReference>
<dbReference type="GO" id="GO:0010557">
    <property type="term" value="P:positive regulation of macromolecule biosynthetic process"/>
    <property type="evidence" value="ECO:0007669"/>
    <property type="project" value="UniProtKB-ARBA"/>
</dbReference>
<keyword evidence="4" id="KW-0677">Repeat</keyword>
<dbReference type="EMBL" id="JAACJJ010000029">
    <property type="protein sequence ID" value="KAF5319321.1"/>
    <property type="molecule type" value="Genomic_DNA"/>
</dbReference>
<organism evidence="11 12">
    <name type="scientific">Psilocybe cf. subviscida</name>
    <dbReference type="NCBI Taxonomy" id="2480587"/>
    <lineage>
        <taxon>Eukaryota</taxon>
        <taxon>Fungi</taxon>
        <taxon>Dikarya</taxon>
        <taxon>Basidiomycota</taxon>
        <taxon>Agaricomycotina</taxon>
        <taxon>Agaricomycetes</taxon>
        <taxon>Agaricomycetidae</taxon>
        <taxon>Agaricales</taxon>
        <taxon>Agaricineae</taxon>
        <taxon>Strophariaceae</taxon>
        <taxon>Psilocybe</taxon>
    </lineage>
</organism>
<evidence type="ECO:0000256" key="1">
    <source>
        <dbReference type="ARBA" id="ARBA00004123"/>
    </source>
</evidence>
<keyword evidence="5" id="KW-0007">Acetylation</keyword>
<dbReference type="OrthoDB" id="3892913at2759"/>
<keyword evidence="9" id="KW-0539">Nucleus</keyword>
<proteinExistence type="inferred from homology"/>
<feature type="compositionally biased region" description="Basic and acidic residues" evidence="10">
    <location>
        <begin position="332"/>
        <end position="344"/>
    </location>
</feature>
<dbReference type="GO" id="GO:0006355">
    <property type="term" value="P:regulation of DNA-templated transcription"/>
    <property type="evidence" value="ECO:0007669"/>
    <property type="project" value="InterPro"/>
</dbReference>
<evidence type="ECO:0000313" key="12">
    <source>
        <dbReference type="Proteomes" id="UP000567179"/>
    </source>
</evidence>
<dbReference type="PANTHER" id="PTHR23341:SF2">
    <property type="entry name" value="HIGH MOBILITY GROUP PROTEIN HMG-12"/>
    <property type="match status" value="1"/>
</dbReference>
<keyword evidence="3" id="KW-0597">Phosphoprotein</keyword>
<evidence type="ECO:0000256" key="2">
    <source>
        <dbReference type="ARBA" id="ARBA00010812"/>
    </source>
</evidence>
<sequence>MSSKSQFPWEVLKAECLRTVCTQLMQSTGAHYSEVRRREDMIVFLNDVEKRGLDKAAQTLQESIKNGEKVQRTASPAKRKAEAAEEEDEEGADGYNTRYKGVKRVKVRAATPERTRTPRNKQTVSAAASTGGAESASVGPSVKRGRGRPRKSIPTGDDKQTVSAAASAGGAESASAGPLVKRGRGRPRKSIPTGDDKQTVSAAASTGSAESASAGPSVKRGRGRPRKSIPTGDDDDYAPPKTGGSTSDAEGNEEPNPSKRGRGRPRKSDVTPAATSAVSGGETSAKRPRGRPRKHPLPAGSAPTSKGKEVFDGVLMKKRIPPAKAGAPSAEHLGEADEGYHNDAAEEDENDDPVLLNGHLDDGTSSLGGSNKENEPTFAEYTPEPETQDADGETDPNVQEEVVITETVQTIDITHSAVIMPTIPMALAAAASNSVPPPDSVQPLVGNSAPQDRAVLHPL</sequence>
<dbReference type="Pfam" id="PF02178">
    <property type="entry name" value="AT_hook"/>
    <property type="match status" value="5"/>
</dbReference>
<evidence type="ECO:0000256" key="9">
    <source>
        <dbReference type="ARBA" id="ARBA00023242"/>
    </source>
</evidence>
<keyword evidence="12" id="KW-1185">Reference proteome</keyword>
<name>A0A8H5BAK9_9AGAR</name>
<evidence type="ECO:0000256" key="5">
    <source>
        <dbReference type="ARBA" id="ARBA00022990"/>
    </source>
</evidence>
<feature type="compositionally biased region" description="Low complexity" evidence="10">
    <location>
        <begin position="123"/>
        <end position="139"/>
    </location>
</feature>
<keyword evidence="6" id="KW-0805">Transcription regulation</keyword>
<dbReference type="PRINTS" id="PR00930">
    <property type="entry name" value="HIGHMOBLTYIY"/>
</dbReference>
<protein>
    <submittedName>
        <fullName evidence="11">Uncharacterized protein</fullName>
    </submittedName>
</protein>
<dbReference type="Proteomes" id="UP000567179">
    <property type="component" value="Unassembled WGS sequence"/>
</dbReference>
<dbReference type="GO" id="GO:0003677">
    <property type="term" value="F:DNA binding"/>
    <property type="evidence" value="ECO:0007669"/>
    <property type="project" value="UniProtKB-KW"/>
</dbReference>
<feature type="compositionally biased region" description="Low complexity" evidence="10">
    <location>
        <begin position="201"/>
        <end position="217"/>
    </location>
</feature>
<comment type="similarity">
    <text evidence="2">Belongs to the HMGA family.</text>
</comment>
<accession>A0A8H5BAK9</accession>
<evidence type="ECO:0000256" key="8">
    <source>
        <dbReference type="ARBA" id="ARBA00023163"/>
    </source>
</evidence>
<gene>
    <name evidence="11" type="ORF">D9619_008656</name>
</gene>
<evidence type="ECO:0000256" key="7">
    <source>
        <dbReference type="ARBA" id="ARBA00023125"/>
    </source>
</evidence>
<dbReference type="GO" id="GO:0005634">
    <property type="term" value="C:nucleus"/>
    <property type="evidence" value="ECO:0007669"/>
    <property type="project" value="UniProtKB-SubCell"/>
</dbReference>
<comment type="subcellular location">
    <subcellularLocation>
        <location evidence="1">Nucleus</location>
    </subcellularLocation>
</comment>
<keyword evidence="7" id="KW-0238">DNA-binding</keyword>
<reference evidence="11 12" key="1">
    <citation type="journal article" date="2020" name="ISME J.">
        <title>Uncovering the hidden diversity of litter-decomposition mechanisms in mushroom-forming fungi.</title>
        <authorList>
            <person name="Floudas D."/>
            <person name="Bentzer J."/>
            <person name="Ahren D."/>
            <person name="Johansson T."/>
            <person name="Persson P."/>
            <person name="Tunlid A."/>
        </authorList>
    </citation>
    <scope>NUCLEOTIDE SEQUENCE [LARGE SCALE GENOMIC DNA]</scope>
    <source>
        <strain evidence="11 12">CBS 101986</strain>
    </source>
</reference>
<feature type="region of interest" description="Disordered" evidence="10">
    <location>
        <begin position="430"/>
        <end position="459"/>
    </location>
</feature>
<evidence type="ECO:0000313" key="11">
    <source>
        <dbReference type="EMBL" id="KAF5319321.1"/>
    </source>
</evidence>
<comment type="caution">
    <text evidence="11">The sequence shown here is derived from an EMBL/GenBank/DDBJ whole genome shotgun (WGS) entry which is preliminary data.</text>
</comment>
<feature type="region of interest" description="Disordered" evidence="10">
    <location>
        <begin position="65"/>
        <end position="399"/>
    </location>
</feature>
<dbReference type="GO" id="GO:0003712">
    <property type="term" value="F:transcription coregulator activity"/>
    <property type="evidence" value="ECO:0007669"/>
    <property type="project" value="TreeGrafter"/>
</dbReference>
<keyword evidence="8" id="KW-0804">Transcription</keyword>
<dbReference type="InterPro" id="IPR000116">
    <property type="entry name" value="HMGA"/>
</dbReference>
<evidence type="ECO:0000256" key="10">
    <source>
        <dbReference type="SAM" id="MobiDB-lite"/>
    </source>
</evidence>
<dbReference type="PANTHER" id="PTHR23341">
    <property type="entry name" value="HIGH MOBILITY GROUP PROTEINS HMG-A AND C"/>
    <property type="match status" value="1"/>
</dbReference>
<dbReference type="SMART" id="SM00384">
    <property type="entry name" value="AT_hook"/>
    <property type="match status" value="5"/>
</dbReference>